<dbReference type="CDD" id="cd20404">
    <property type="entry name" value="Tudor_Agenet_AtEML-like"/>
    <property type="match status" value="1"/>
</dbReference>
<dbReference type="InterPro" id="IPR050164">
    <property type="entry name" value="Peptidase_C19"/>
</dbReference>
<feature type="region of interest" description="Disordered" evidence="1">
    <location>
        <begin position="755"/>
        <end position="812"/>
    </location>
</feature>
<dbReference type="GO" id="GO:0005634">
    <property type="term" value="C:nucleus"/>
    <property type="evidence" value="ECO:0007669"/>
    <property type="project" value="TreeGrafter"/>
</dbReference>
<dbReference type="PROSITE" id="PS00973">
    <property type="entry name" value="USP_2"/>
    <property type="match status" value="1"/>
</dbReference>
<accession>D7FN62</accession>
<dbReference type="SUPFAM" id="SSF54001">
    <property type="entry name" value="Cysteine proteinases"/>
    <property type="match status" value="1"/>
</dbReference>
<protein>
    <recommendedName>
        <fullName evidence="2">USP domain-containing protein</fullName>
    </recommendedName>
</protein>
<dbReference type="OMA" id="LCATETE"/>
<name>D7FN62_ECTSI</name>
<feature type="compositionally biased region" description="Gly residues" evidence="1">
    <location>
        <begin position="2296"/>
        <end position="2308"/>
    </location>
</feature>
<dbReference type="GO" id="GO:0004843">
    <property type="term" value="F:cysteine-type deubiquitinase activity"/>
    <property type="evidence" value="ECO:0007669"/>
    <property type="project" value="InterPro"/>
</dbReference>
<feature type="region of interest" description="Disordered" evidence="1">
    <location>
        <begin position="1376"/>
        <end position="1415"/>
    </location>
</feature>
<dbReference type="GO" id="GO:0005829">
    <property type="term" value="C:cytosol"/>
    <property type="evidence" value="ECO:0007669"/>
    <property type="project" value="TreeGrafter"/>
</dbReference>
<feature type="region of interest" description="Disordered" evidence="1">
    <location>
        <begin position="1176"/>
        <end position="1203"/>
    </location>
</feature>
<gene>
    <name evidence="3" type="ORF">Esi_0175_0035</name>
</gene>
<evidence type="ECO:0000313" key="4">
    <source>
        <dbReference type="Proteomes" id="UP000002630"/>
    </source>
</evidence>
<dbReference type="STRING" id="2880.D7FN62"/>
<dbReference type="InterPro" id="IPR028889">
    <property type="entry name" value="USP"/>
</dbReference>
<feature type="region of interest" description="Disordered" evidence="1">
    <location>
        <begin position="1287"/>
        <end position="1306"/>
    </location>
</feature>
<feature type="compositionally biased region" description="Low complexity" evidence="1">
    <location>
        <begin position="1885"/>
        <end position="1900"/>
    </location>
</feature>
<dbReference type="EMBL" id="FN649741">
    <property type="protein sequence ID" value="CBJ30123.1"/>
    <property type="molecule type" value="Genomic_DNA"/>
</dbReference>
<organism evidence="3 4">
    <name type="scientific">Ectocarpus siliculosus</name>
    <name type="common">Brown alga</name>
    <name type="synonym">Conferva siliculosa</name>
    <dbReference type="NCBI Taxonomy" id="2880"/>
    <lineage>
        <taxon>Eukaryota</taxon>
        <taxon>Sar</taxon>
        <taxon>Stramenopiles</taxon>
        <taxon>Ochrophyta</taxon>
        <taxon>PX clade</taxon>
        <taxon>Phaeophyceae</taxon>
        <taxon>Ectocarpales</taxon>
        <taxon>Ectocarpaceae</taxon>
        <taxon>Ectocarpus</taxon>
    </lineage>
</organism>
<evidence type="ECO:0000256" key="1">
    <source>
        <dbReference type="SAM" id="MobiDB-lite"/>
    </source>
</evidence>
<keyword evidence="4" id="KW-1185">Reference proteome</keyword>
<dbReference type="Gene3D" id="2.30.30.140">
    <property type="match status" value="1"/>
</dbReference>
<feature type="region of interest" description="Disordered" evidence="1">
    <location>
        <begin position="2063"/>
        <end position="2082"/>
    </location>
</feature>
<feature type="compositionally biased region" description="Acidic residues" evidence="1">
    <location>
        <begin position="765"/>
        <end position="778"/>
    </location>
</feature>
<dbReference type="Proteomes" id="UP000002630">
    <property type="component" value="Linkage Group LG16"/>
</dbReference>
<evidence type="ECO:0000259" key="2">
    <source>
        <dbReference type="PROSITE" id="PS50235"/>
    </source>
</evidence>
<feature type="region of interest" description="Disordered" evidence="1">
    <location>
        <begin position="2246"/>
        <end position="2308"/>
    </location>
</feature>
<dbReference type="PANTHER" id="PTHR24006:SF827">
    <property type="entry name" value="UBIQUITIN CARBOXYL-TERMINAL HYDROLASE 34"/>
    <property type="match status" value="1"/>
</dbReference>
<feature type="region of interest" description="Disordered" evidence="1">
    <location>
        <begin position="1246"/>
        <end position="1269"/>
    </location>
</feature>
<dbReference type="FunFam" id="3.90.70.10:FF:000022">
    <property type="entry name" value="Ubiquitin carboxyl-terminal hydrolase 24"/>
    <property type="match status" value="1"/>
</dbReference>
<feature type="compositionally biased region" description="Basic and acidic residues" evidence="1">
    <location>
        <begin position="779"/>
        <end position="790"/>
    </location>
</feature>
<feature type="compositionally biased region" description="Low complexity" evidence="1">
    <location>
        <begin position="1290"/>
        <end position="1299"/>
    </location>
</feature>
<feature type="compositionally biased region" description="Low complexity" evidence="1">
    <location>
        <begin position="1190"/>
        <end position="1203"/>
    </location>
</feature>
<feature type="compositionally biased region" description="Polar residues" evidence="1">
    <location>
        <begin position="1794"/>
        <end position="1810"/>
    </location>
</feature>
<feature type="compositionally biased region" description="Gly residues" evidence="1">
    <location>
        <begin position="2070"/>
        <end position="2080"/>
    </location>
</feature>
<reference evidence="3 4" key="1">
    <citation type="journal article" date="2010" name="Nature">
        <title>The Ectocarpus genome and the independent evolution of multicellularity in brown algae.</title>
        <authorList>
            <person name="Cock J.M."/>
            <person name="Sterck L."/>
            <person name="Rouze P."/>
            <person name="Scornet D."/>
            <person name="Allen A.E."/>
            <person name="Amoutzias G."/>
            <person name="Anthouard V."/>
            <person name="Artiguenave F."/>
            <person name="Aury J.M."/>
            <person name="Badger J.H."/>
            <person name="Beszteri B."/>
            <person name="Billiau K."/>
            <person name="Bonnet E."/>
            <person name="Bothwell J.H."/>
            <person name="Bowler C."/>
            <person name="Boyen C."/>
            <person name="Brownlee C."/>
            <person name="Carrano C.J."/>
            <person name="Charrier B."/>
            <person name="Cho G.Y."/>
            <person name="Coelho S.M."/>
            <person name="Collen J."/>
            <person name="Corre E."/>
            <person name="Da Silva C."/>
            <person name="Delage L."/>
            <person name="Delaroque N."/>
            <person name="Dittami S.M."/>
            <person name="Doulbeau S."/>
            <person name="Elias M."/>
            <person name="Farnham G."/>
            <person name="Gachon C.M."/>
            <person name="Gschloessl B."/>
            <person name="Heesch S."/>
            <person name="Jabbari K."/>
            <person name="Jubin C."/>
            <person name="Kawai H."/>
            <person name="Kimura K."/>
            <person name="Kloareg B."/>
            <person name="Kupper F.C."/>
            <person name="Lang D."/>
            <person name="Le Bail A."/>
            <person name="Leblanc C."/>
            <person name="Lerouge P."/>
            <person name="Lohr M."/>
            <person name="Lopez P.J."/>
            <person name="Martens C."/>
            <person name="Maumus F."/>
            <person name="Michel G."/>
            <person name="Miranda-Saavedra D."/>
            <person name="Morales J."/>
            <person name="Moreau H."/>
            <person name="Motomura T."/>
            <person name="Nagasato C."/>
            <person name="Napoli C.A."/>
            <person name="Nelson D.R."/>
            <person name="Nyvall-Collen P."/>
            <person name="Peters A.F."/>
            <person name="Pommier C."/>
            <person name="Potin P."/>
            <person name="Poulain J."/>
            <person name="Quesneville H."/>
            <person name="Read B."/>
            <person name="Rensing S.A."/>
            <person name="Ritter A."/>
            <person name="Rousvoal S."/>
            <person name="Samanta M."/>
            <person name="Samson G."/>
            <person name="Schroeder D.C."/>
            <person name="Segurens B."/>
            <person name="Strittmatter M."/>
            <person name="Tonon T."/>
            <person name="Tregear J.W."/>
            <person name="Valentin K."/>
            <person name="von Dassow P."/>
            <person name="Yamagishi T."/>
            <person name="Van de Peer Y."/>
            <person name="Wincker P."/>
        </authorList>
    </citation>
    <scope>NUCLEOTIDE SEQUENCE [LARGE SCALE GENOMIC DNA]</scope>
    <source>
        <strain evidence="4">Ec32 / CCAP1310/4</strain>
    </source>
</reference>
<feature type="region of interest" description="Disordered" evidence="1">
    <location>
        <begin position="1788"/>
        <end position="1828"/>
    </location>
</feature>
<dbReference type="Pfam" id="PF00443">
    <property type="entry name" value="UCH"/>
    <property type="match status" value="1"/>
</dbReference>
<dbReference type="PANTHER" id="PTHR24006">
    <property type="entry name" value="UBIQUITIN CARBOXYL-TERMINAL HYDROLASE"/>
    <property type="match status" value="1"/>
</dbReference>
<dbReference type="EMBL" id="FN648255">
    <property type="protein sequence ID" value="CBJ30123.1"/>
    <property type="molecule type" value="Genomic_DNA"/>
</dbReference>
<feature type="region of interest" description="Disordered" evidence="1">
    <location>
        <begin position="1697"/>
        <end position="1730"/>
    </location>
</feature>
<dbReference type="eggNOG" id="KOG1866">
    <property type="taxonomic scope" value="Eukaryota"/>
</dbReference>
<dbReference type="InterPro" id="IPR018200">
    <property type="entry name" value="USP_CS"/>
</dbReference>
<dbReference type="Gene3D" id="3.90.70.10">
    <property type="entry name" value="Cysteine proteinases"/>
    <property type="match status" value="1"/>
</dbReference>
<dbReference type="InParanoid" id="D7FN62"/>
<dbReference type="GO" id="GO:0016579">
    <property type="term" value="P:protein deubiquitination"/>
    <property type="evidence" value="ECO:0007669"/>
    <property type="project" value="InterPro"/>
</dbReference>
<evidence type="ECO:0000313" key="3">
    <source>
        <dbReference type="EMBL" id="CBJ30123.1"/>
    </source>
</evidence>
<dbReference type="InterPro" id="IPR001394">
    <property type="entry name" value="Peptidase_C19_UCH"/>
</dbReference>
<dbReference type="PROSITE" id="PS50235">
    <property type="entry name" value="USP_3"/>
    <property type="match status" value="1"/>
</dbReference>
<feature type="region of interest" description="Disordered" evidence="1">
    <location>
        <begin position="1843"/>
        <end position="1918"/>
    </location>
</feature>
<feature type="compositionally biased region" description="Low complexity" evidence="1">
    <location>
        <begin position="1811"/>
        <end position="1825"/>
    </location>
</feature>
<sequence length="2656" mass="286617">MADHDRLSEKHLDLLWAAGIGQPDAQVRAVFRLFEHLCPRLDGGGLDVLYGHLRDMPPQYEEMHVQLIHRFAEAASGWGARGGSADRANTSHDANPQSIFGRGGNELLWESVQDHAPVTAEVADQASEALAILLCHPSGADGGNSYSKVSPGGRLQAGMGYLSGGSGGGGGGAAATAAAKEGEIHWKRLMFFFDMCLENVEGGKSVAPSLRLMQRIIDAQPETSTNKAWANAVVGGGAAGGGVGGGGGIGGARGAGGAGRKDEILETLNKDRSLLKLLVDELLRYRAHAQTAATQEVGVATGLGDSLGSAASGGSGGGAAGAARDPLSLKLLGARLPHGEALEIRLDFIRFVVSKSNLELTFGLVELLWRDFLQKPLCATETEIFFAWMQRTTPVARATSYGVQSDQDFYTMSSTVVHEVFRHLLCEEGGVDFGSLGPKGFWCLWRYLSVVNMEAKALSGSTASKNHIVVQDFFSIQGLDTLWEAFVRSRHPAVVKDAGDFLTQLHLRLRVPSDRVSDVWYSFVKRCMTTFEVALKVFDSPRGGGDGAAYGVVACERVMRLLVKFLDEVDSPTGSARSYVSVQTRDPEEVTLKVVVRGAKAGNAVPQKRELFYDMQRYRVTVGALRGRVSHEMAHPANQVRLVFSHRMLSKDQVALEAEGVTSYCEAVLLDKPADDTRGYRPLPREKSTPWDSKLAKKIPRDILANNDNDGFLHILFRLMEVGPPSLADVTRALVQTLPVNERIHKELRTMGGRLGVRVGGADDGKDDVDGHDEEQDEERLRLGGERETVGGDASGVGGVKGGGEGGSSSASGREVVEVDWATLLDGSRVLELLYRLEVVYTLVEPAGDVYALPGDRMDASEWVRVFLQTGGMQHLLGLLGRDRDGDNGIDPSQSLHKACLAALLKLVAHFTTSRKATPTPAVDAANGGAKSAKDVLRELYAGVDLPKLVQRMLVVMHEVSRPTAETGRERTGFGGLDSDARYGHHNAPSALAVAAVEEADGKHRPPPQAEVVQHTMSLLGTLTELQPELSSVMLSSPGLGPALEFSLLHTPEKLVRREVSTGVLRMAISLRKTSKEDSVQVLLRLLLPFLPEVEQYESRCDTYLSLVGWLIGQSNAMPPNEQADLCLHLADLICARPVVEQSEEDQDPVLAGYMTFLKKALKTLPDCRRAEVKATAGADVIPPPPPPAAATAAAPTTPSRRTSATAAAAAAEGEAGVGSPSAAATRAVAAVTTAAGQLVGGMWGAGRATRGGRQEEGEGTATGGGGGGRGLVRELVERCLFSLPHERGSSTVSSSSGSGVEGGGVGMLRGGGAGDVCAAVGDDDGFEGIPLPKCKSDKSREVAFILLNELATGCASNLDLAVALVGPQHFLGRNSAEGRRRRNGEQQDRFRSSGGIGGTTSSSQSAAEDRDRDMDMDMGAKSRARAASFGQQPHHIAKHKSKTGFVGLKNMGCICYMNSTLQQLFMVPEFREGVLDFRDHDQTPPDDSLMWQLQNMFSHLQDATRCSLLVNQESEKAHFNPVGLVRSLRDWEGQALDVMVQQDASEFITQFFQQVEGQVMGSPSENILKQSFGGLYSNELLAEGGLLYSERPEPFSYISVEVKNMKTLAEALEVFTAEEVVSFKWDKEINAETGERQAVTLNTKKRCSIKSLPNHLLIHLKRFDFDFDTMQQTKINDRLEFPIELNMYPYTKEGRAATTAAASKEGGHEEVGTEGADAEVEKEEEPAKPEEYYHYHLAGVVVHMGTANSGHYYSYIRPRDGGGEWLEFNDTVVSTFDVEDMEAECYGGEENSQHSTSYQRSQHAQQGQYSSVVNGSGSSSSSSSAWRRERTRNAFMLVYDRVMPEQQQGEPGVGEGSGSRRRRRRGPSPSASPRSLSPPPPLLSPTAAAAAAAAVSASPGAGGDGDDWKRGGKGRGAVVLGPRRRKRFRARVPAVFMRQIHRENLEFWRKKNVLDKSNYAFLQKLVFQATDEDGASTASALRLACRFTLGTLVQAQEREVMTTWAGMVRQHLPLRPEACRWLLNELVGSPSTVKELLLSPEESVRYAATSVATAALQRCMQAASDDSGGEPGGGGGPAGDGDDAYTAAYAAAIEARDRREFPGGQGGTAEGFVALGGGEGVPSAEAAGDNDAFLAQKMGLLSMWGGRQEAMAPSHRVGKGQIGSSHRESEKAAAAAAAVVVFVDACLGLLSVAPSINHLDWVRSEQLLSILAVTAEAGPSERSHLLQTGALGALMSMFLGDDSPYPELVRSPRPRPRLVPSGDGQVSSPASPRRPYRSPFPPAAEGADGGEGRGLRGVGGGRAGGRNGAKEYYDATKDFGEDRDLSALLMAISPLVLASELAWGESASSDAGTAGGTAAPAVCFSPVALRPLSRMSEEEKQMLTSPAFLMRLIMLLREPKQKDQLIPLLQHLCWRNQLVTKVVIINICQRIEILRDVDAHLSKPGFRALMIILSEVPDGLQQWRLDLAVSRVLEIMEEHTTLTVVTEQAVEMLVRLCRASMGARRWLAEHWDRLDWMESWLNQAMLAKQKHGANAGSRYYGARMNGPPTSVSEDKSYPGVWHEEALASIRAVRQGDEMPACGYDSDDDPQVLLEKRIKVKWRGEMWYPGTITEYNPDTNQHTCVYDDGDIKQYVMPTKAWRFLQDAIDRRSSDVL</sequence>
<dbReference type="InterPro" id="IPR038765">
    <property type="entry name" value="Papain-like_cys_pep_sf"/>
</dbReference>
<dbReference type="OrthoDB" id="289038at2759"/>
<proteinExistence type="predicted"/>
<feature type="domain" description="USP" evidence="2">
    <location>
        <begin position="1447"/>
        <end position="1802"/>
    </location>
</feature>
<feature type="compositionally biased region" description="Gly residues" evidence="1">
    <location>
        <begin position="793"/>
        <end position="807"/>
    </location>
</feature>